<keyword evidence="2" id="KW-1185">Reference proteome</keyword>
<evidence type="ECO:0000313" key="2">
    <source>
        <dbReference type="Proteomes" id="UP001060085"/>
    </source>
</evidence>
<comment type="caution">
    <text evidence="1">The sequence shown here is derived from an EMBL/GenBank/DDBJ whole genome shotgun (WGS) entry which is preliminary data.</text>
</comment>
<gene>
    <name evidence="1" type="ORF">M9H77_05867</name>
</gene>
<accession>A0ACC0BQI4</accession>
<organism evidence="1 2">
    <name type="scientific">Catharanthus roseus</name>
    <name type="common">Madagascar periwinkle</name>
    <name type="synonym">Vinca rosea</name>
    <dbReference type="NCBI Taxonomy" id="4058"/>
    <lineage>
        <taxon>Eukaryota</taxon>
        <taxon>Viridiplantae</taxon>
        <taxon>Streptophyta</taxon>
        <taxon>Embryophyta</taxon>
        <taxon>Tracheophyta</taxon>
        <taxon>Spermatophyta</taxon>
        <taxon>Magnoliopsida</taxon>
        <taxon>eudicotyledons</taxon>
        <taxon>Gunneridae</taxon>
        <taxon>Pentapetalae</taxon>
        <taxon>asterids</taxon>
        <taxon>lamiids</taxon>
        <taxon>Gentianales</taxon>
        <taxon>Apocynaceae</taxon>
        <taxon>Rauvolfioideae</taxon>
        <taxon>Vinceae</taxon>
        <taxon>Catharanthinae</taxon>
        <taxon>Catharanthus</taxon>
    </lineage>
</organism>
<dbReference type="EMBL" id="CM044702">
    <property type="protein sequence ID" value="KAI5674917.1"/>
    <property type="molecule type" value="Genomic_DNA"/>
</dbReference>
<dbReference type="Proteomes" id="UP001060085">
    <property type="component" value="Linkage Group LG02"/>
</dbReference>
<reference evidence="2" key="1">
    <citation type="journal article" date="2023" name="Nat. Plants">
        <title>Single-cell RNA sequencing provides a high-resolution roadmap for understanding the multicellular compartmentation of specialized metabolism.</title>
        <authorList>
            <person name="Sun S."/>
            <person name="Shen X."/>
            <person name="Li Y."/>
            <person name="Li Y."/>
            <person name="Wang S."/>
            <person name="Li R."/>
            <person name="Zhang H."/>
            <person name="Shen G."/>
            <person name="Guo B."/>
            <person name="Wei J."/>
            <person name="Xu J."/>
            <person name="St-Pierre B."/>
            <person name="Chen S."/>
            <person name="Sun C."/>
        </authorList>
    </citation>
    <scope>NUCLEOTIDE SEQUENCE [LARGE SCALE GENOMIC DNA]</scope>
</reference>
<name>A0ACC0BQI4_CATRO</name>
<evidence type="ECO:0000313" key="1">
    <source>
        <dbReference type="EMBL" id="KAI5674917.1"/>
    </source>
</evidence>
<sequence>MGNTLTQSATDEKGKVILPDGTIHEYDKPLTVAELMLEYPQQVVVEFDPQITAGGNNKKRPSPLPADKNLEMKKLYLLVPIKRGKPAALSSEEAQRLIMSANSILRSKTLAVSFTGFVPLFARICTAASSQQPRTRMIKRNSVEEERFMTKSDVFAEILEERPEFLSRQLSGKGWKPSLDTITEKNVNIKVRHWLFKN</sequence>
<proteinExistence type="predicted"/>
<protein>
    <submittedName>
        <fullName evidence="1">Uncharacterized protein</fullName>
    </submittedName>
</protein>